<sequence length="61" mass="7137">MFSFNQKSNLHACGVRGTTTYEEPLIILEFTRFEDFYTFNKNELNFEEKTLIRGITVLVGI</sequence>
<accession>A0A1M6S943</accession>
<dbReference type="Proteomes" id="UP000184465">
    <property type="component" value="Unassembled WGS sequence"/>
</dbReference>
<evidence type="ECO:0000313" key="2">
    <source>
        <dbReference type="Proteomes" id="UP000184465"/>
    </source>
</evidence>
<reference evidence="1 2" key="1">
    <citation type="submission" date="2016-11" db="EMBL/GenBank/DDBJ databases">
        <authorList>
            <person name="Jaros S."/>
            <person name="Januszkiewicz K."/>
            <person name="Wedrychowicz H."/>
        </authorList>
    </citation>
    <scope>NUCLEOTIDE SEQUENCE [LARGE SCALE GENOMIC DNA]</scope>
    <source>
        <strain evidence="1 2">DSM 15212</strain>
    </source>
</reference>
<evidence type="ECO:0000313" key="1">
    <source>
        <dbReference type="EMBL" id="SHK41294.1"/>
    </source>
</evidence>
<protein>
    <submittedName>
        <fullName evidence="1">Uncharacterized protein</fullName>
    </submittedName>
</protein>
<gene>
    <name evidence="1" type="ORF">SAMN02745912_03227</name>
</gene>
<dbReference type="AlphaFoldDB" id="A0A1M6S943"/>
<dbReference type="STRING" id="1121301.SAMN02745912_03227"/>
<dbReference type="EMBL" id="FRAG01000057">
    <property type="protein sequence ID" value="SHK41294.1"/>
    <property type="molecule type" value="Genomic_DNA"/>
</dbReference>
<keyword evidence="2" id="KW-1185">Reference proteome</keyword>
<proteinExistence type="predicted"/>
<organism evidence="1 2">
    <name type="scientific">Paramaledivibacter caminithermalis (strain DSM 15212 / CIP 107654 / DViRD3)</name>
    <name type="common">Clostridium caminithermale</name>
    <dbReference type="NCBI Taxonomy" id="1121301"/>
    <lineage>
        <taxon>Bacteria</taxon>
        <taxon>Bacillati</taxon>
        <taxon>Bacillota</taxon>
        <taxon>Clostridia</taxon>
        <taxon>Peptostreptococcales</taxon>
        <taxon>Caminicellaceae</taxon>
        <taxon>Paramaledivibacter</taxon>
    </lineage>
</organism>
<name>A0A1M6S943_PARC5</name>